<protein>
    <submittedName>
        <fullName evidence="9">Iron chelate uptake ABC transporter family permease subunit</fullName>
    </submittedName>
</protein>
<keyword evidence="4" id="KW-1003">Cell membrane</keyword>
<dbReference type="PANTHER" id="PTHR30472:SF25">
    <property type="entry name" value="ABC TRANSPORTER PERMEASE PROTEIN MJ0876-RELATED"/>
    <property type="match status" value="1"/>
</dbReference>
<gene>
    <name evidence="9" type="ORF">KAK10_05250</name>
</gene>
<organism evidence="9 10">
    <name type="scientific">Periweissella beninensis</name>
    <dbReference type="NCBI Taxonomy" id="504936"/>
    <lineage>
        <taxon>Bacteria</taxon>
        <taxon>Bacillati</taxon>
        <taxon>Bacillota</taxon>
        <taxon>Bacilli</taxon>
        <taxon>Lactobacillales</taxon>
        <taxon>Lactobacillaceae</taxon>
        <taxon>Periweissella</taxon>
    </lineage>
</organism>
<evidence type="ECO:0000313" key="10">
    <source>
        <dbReference type="Proteomes" id="UP001057481"/>
    </source>
</evidence>
<feature type="transmembrane region" description="Helical" evidence="8">
    <location>
        <begin position="69"/>
        <end position="89"/>
    </location>
</feature>
<sequence>MSKKKGQYILSAIIILVVIVSLGIGRPTSTILWQLRMPRVIAAILIGAMLAWSALIFQTTLRANYLDGSMLGLANGSEFAVATSLVLLPNLAPYRVLLGAFFGILVVSILRYSVLSIFKQPLLLILVGLSLAMFFNAATTIITANNGFIGKSLSTITWIDVVSLFIIMLIGWLIWCWYSDKLTYYAIPSLQGKQLGFNESKVSFWLQIMAAMWLGAVTAIIGTVFFVGLVWVQIFTLTKALSLKERLGLTTLTGILLTVLADLLAHWVMAPDELPTNAVLLIISAPLLIWIMVRWRNEI</sequence>
<feature type="transmembrane region" description="Helical" evidence="8">
    <location>
        <begin position="156"/>
        <end position="175"/>
    </location>
</feature>
<keyword evidence="10" id="KW-1185">Reference proteome</keyword>
<feature type="transmembrane region" description="Helical" evidence="8">
    <location>
        <begin position="6"/>
        <end position="25"/>
    </location>
</feature>
<dbReference type="InterPro" id="IPR000522">
    <property type="entry name" value="ABC_transptr_permease_BtuC"/>
</dbReference>
<dbReference type="RefSeq" id="WP_205142826.1">
    <property type="nucleotide sequence ID" value="NZ_JAFBDN010000001.1"/>
</dbReference>
<dbReference type="Pfam" id="PF01032">
    <property type="entry name" value="FecCD"/>
    <property type="match status" value="1"/>
</dbReference>
<evidence type="ECO:0000256" key="7">
    <source>
        <dbReference type="ARBA" id="ARBA00023136"/>
    </source>
</evidence>
<evidence type="ECO:0000256" key="5">
    <source>
        <dbReference type="ARBA" id="ARBA00022692"/>
    </source>
</evidence>
<keyword evidence="5 8" id="KW-0812">Transmembrane</keyword>
<feature type="transmembrane region" description="Helical" evidence="8">
    <location>
        <begin position="204"/>
        <end position="235"/>
    </location>
</feature>
<dbReference type="SUPFAM" id="SSF81345">
    <property type="entry name" value="ABC transporter involved in vitamin B12 uptake, BtuC"/>
    <property type="match status" value="1"/>
</dbReference>
<feature type="transmembrane region" description="Helical" evidence="8">
    <location>
        <begin position="274"/>
        <end position="293"/>
    </location>
</feature>
<keyword evidence="6 8" id="KW-1133">Transmembrane helix</keyword>
<name>A0ABT0VIS8_9LACO</name>
<keyword evidence="7 8" id="KW-0472">Membrane</keyword>
<comment type="similarity">
    <text evidence="2">Belongs to the binding-protein-dependent transport system permease family. FecCD subfamily.</text>
</comment>
<proteinExistence type="inferred from homology"/>
<feature type="transmembrane region" description="Helical" evidence="8">
    <location>
        <begin position="96"/>
        <end position="115"/>
    </location>
</feature>
<feature type="transmembrane region" description="Helical" evidence="8">
    <location>
        <begin position="121"/>
        <end position="144"/>
    </location>
</feature>
<evidence type="ECO:0000256" key="3">
    <source>
        <dbReference type="ARBA" id="ARBA00022448"/>
    </source>
</evidence>
<feature type="transmembrane region" description="Helical" evidence="8">
    <location>
        <begin position="37"/>
        <end position="57"/>
    </location>
</feature>
<comment type="caution">
    <text evidence="9">The sequence shown here is derived from an EMBL/GenBank/DDBJ whole genome shotgun (WGS) entry which is preliminary data.</text>
</comment>
<evidence type="ECO:0000256" key="4">
    <source>
        <dbReference type="ARBA" id="ARBA00022475"/>
    </source>
</evidence>
<evidence type="ECO:0000256" key="1">
    <source>
        <dbReference type="ARBA" id="ARBA00004651"/>
    </source>
</evidence>
<comment type="subcellular location">
    <subcellularLocation>
        <location evidence="1">Cell membrane</location>
        <topology evidence="1">Multi-pass membrane protein</topology>
    </subcellularLocation>
</comment>
<dbReference type="PANTHER" id="PTHR30472">
    <property type="entry name" value="FERRIC ENTEROBACTIN TRANSPORT SYSTEM PERMEASE PROTEIN"/>
    <property type="match status" value="1"/>
</dbReference>
<evidence type="ECO:0000256" key="6">
    <source>
        <dbReference type="ARBA" id="ARBA00022989"/>
    </source>
</evidence>
<evidence type="ECO:0000256" key="8">
    <source>
        <dbReference type="SAM" id="Phobius"/>
    </source>
</evidence>
<dbReference type="Gene3D" id="1.10.3470.10">
    <property type="entry name" value="ABC transporter involved in vitamin B12 uptake, BtuC"/>
    <property type="match status" value="1"/>
</dbReference>
<keyword evidence="3" id="KW-0813">Transport</keyword>
<reference evidence="9" key="1">
    <citation type="submission" date="2021-04" db="EMBL/GenBank/DDBJ databases">
        <title>Taxonomic assessment of Weissella genus.</title>
        <authorList>
            <person name="Fanelli F."/>
            <person name="Chieffi D."/>
            <person name="Dell'Aquila A."/>
            <person name="Gyu-Sung C."/>
            <person name="Franz C.M.A.P."/>
            <person name="Fusco V."/>
        </authorList>
    </citation>
    <scope>NUCLEOTIDE SEQUENCE</scope>
    <source>
        <strain evidence="9">LMG 25373</strain>
    </source>
</reference>
<dbReference type="Proteomes" id="UP001057481">
    <property type="component" value="Unassembled WGS sequence"/>
</dbReference>
<evidence type="ECO:0000313" key="9">
    <source>
        <dbReference type="EMBL" id="MCM2437314.1"/>
    </source>
</evidence>
<dbReference type="InterPro" id="IPR037294">
    <property type="entry name" value="ABC_BtuC-like"/>
</dbReference>
<accession>A0ABT0VIS8</accession>
<evidence type="ECO:0000256" key="2">
    <source>
        <dbReference type="ARBA" id="ARBA00007935"/>
    </source>
</evidence>
<dbReference type="EMBL" id="JAGMVS010000062">
    <property type="protein sequence ID" value="MCM2437314.1"/>
    <property type="molecule type" value="Genomic_DNA"/>
</dbReference>
<feature type="transmembrane region" description="Helical" evidence="8">
    <location>
        <begin position="247"/>
        <end position="268"/>
    </location>
</feature>